<organism evidence="2 3">
    <name type="scientific">Marinilabilia salmonicolor</name>
    <dbReference type="NCBI Taxonomy" id="989"/>
    <lineage>
        <taxon>Bacteria</taxon>
        <taxon>Pseudomonadati</taxon>
        <taxon>Bacteroidota</taxon>
        <taxon>Bacteroidia</taxon>
        <taxon>Marinilabiliales</taxon>
        <taxon>Marinilabiliaceae</taxon>
        <taxon>Marinilabilia</taxon>
    </lineage>
</organism>
<dbReference type="Gene3D" id="2.60.40.10">
    <property type="entry name" value="Immunoglobulins"/>
    <property type="match status" value="1"/>
</dbReference>
<feature type="signal peptide" evidence="1">
    <location>
        <begin position="1"/>
        <end position="20"/>
    </location>
</feature>
<comment type="caution">
    <text evidence="2">The sequence shown here is derived from an EMBL/GenBank/DDBJ whole genome shotgun (WGS) entry which is preliminary data.</text>
</comment>
<dbReference type="InterPro" id="IPR013320">
    <property type="entry name" value="ConA-like_dom_sf"/>
</dbReference>
<gene>
    <name evidence="2" type="ORF">DFO77_10881</name>
</gene>
<sequence length="578" mass="63469">MKVLKNILVFSMLLLFAASCEEGIDSISRVEPGADETAPQITLNYPKEGTRIQVTEAETTIVIDFEVTDDIEIGTIKVVLDGTEIGTFNDFIDYRRFLHELTYEGLGNGEHTLKITATDIHGKSTDLSVTFEKVPPYEPKFDGEIFYMPFNGDLMELISQEMGTKVGDPGFVDDGISLKAYQGAENSYVSYPVDILNTGAFTAAFWYKVNPVPGNAGVISISPEGEDRTKGLRFFREGDAASQRFKLNVGTGSGEVWNDGDVIDASSDQWVHIAFTISEASTIIYFNGEPVNSTDGGIIDWTGCEGISIASGAPNFSYWGHNSDESLYDELRIFNRALSQEELHAVMADEGEVPPYEPQYENEIFYMPFDGTYEEKISETMAAEVGTPGFAGESVEGINAYAGAADSYLTYPTEGLTSGEFSAAFWYKSNTEAARAGILVAGPEDTDNPDAQNVRTSGFRFFREGNETEQRFKLNIGTGDGEVWNDGGTIDPTLNEWVHLAFTISDTQTIIYINGVEAMAVDSSPIDWTGCDIMSIMSGAPRFSGWDHLSDLSYMDELYLFDKALSAEEVESLMNDAL</sequence>
<protein>
    <submittedName>
        <fullName evidence="2">Concanavalin A-like lectin/glucanase superfamily protein</fullName>
    </submittedName>
</protein>
<dbReference type="PANTHER" id="PTHR42535">
    <property type="entry name" value="OOKINETE PROTEIN, PUTATIVE-RELATED"/>
    <property type="match status" value="1"/>
</dbReference>
<dbReference type="PROSITE" id="PS51257">
    <property type="entry name" value="PROKAR_LIPOPROTEIN"/>
    <property type="match status" value="1"/>
</dbReference>
<dbReference type="SUPFAM" id="SSF49899">
    <property type="entry name" value="Concanavalin A-like lectins/glucanases"/>
    <property type="match status" value="2"/>
</dbReference>
<dbReference type="RefSeq" id="WP_114436887.1">
    <property type="nucleotide sequence ID" value="NZ_QPIZ01000008.1"/>
</dbReference>
<evidence type="ECO:0000313" key="3">
    <source>
        <dbReference type="Proteomes" id="UP000252733"/>
    </source>
</evidence>
<dbReference type="PANTHER" id="PTHR42535:SF2">
    <property type="entry name" value="CHROMOSOME UNDETERMINED SCAFFOLD_146, WHOLE GENOME SHOTGUN SEQUENCE"/>
    <property type="match status" value="1"/>
</dbReference>
<feature type="chain" id="PRO_5016976029" evidence="1">
    <location>
        <begin position="21"/>
        <end position="578"/>
    </location>
</feature>
<keyword evidence="3" id="KW-1185">Reference proteome</keyword>
<accession>A0A368V6C6</accession>
<evidence type="ECO:0000313" key="2">
    <source>
        <dbReference type="EMBL" id="RCW36639.1"/>
    </source>
</evidence>
<dbReference type="AlphaFoldDB" id="A0A368V6C6"/>
<dbReference type="InterPro" id="IPR013783">
    <property type="entry name" value="Ig-like_fold"/>
</dbReference>
<dbReference type="GO" id="GO:0005975">
    <property type="term" value="P:carbohydrate metabolic process"/>
    <property type="evidence" value="ECO:0007669"/>
    <property type="project" value="UniProtKB-ARBA"/>
</dbReference>
<name>A0A368V6C6_9BACT</name>
<dbReference type="EMBL" id="QPIZ01000008">
    <property type="protein sequence ID" value="RCW36639.1"/>
    <property type="molecule type" value="Genomic_DNA"/>
</dbReference>
<dbReference type="Proteomes" id="UP000252733">
    <property type="component" value="Unassembled WGS sequence"/>
</dbReference>
<reference evidence="2 3" key="1">
    <citation type="submission" date="2018-07" db="EMBL/GenBank/DDBJ databases">
        <title>Freshwater and sediment microbial communities from various areas in North America, analyzing microbe dynamics in response to fracking.</title>
        <authorList>
            <person name="Lamendella R."/>
        </authorList>
    </citation>
    <scope>NUCLEOTIDE SEQUENCE [LARGE SCALE GENOMIC DNA]</scope>
    <source>
        <strain evidence="2 3">160A</strain>
    </source>
</reference>
<keyword evidence="2" id="KW-0430">Lectin</keyword>
<dbReference type="Pfam" id="PF17957">
    <property type="entry name" value="Big_7"/>
    <property type="match status" value="1"/>
</dbReference>
<evidence type="ECO:0000256" key="1">
    <source>
        <dbReference type="SAM" id="SignalP"/>
    </source>
</evidence>
<dbReference type="GO" id="GO:0004553">
    <property type="term" value="F:hydrolase activity, hydrolyzing O-glycosyl compounds"/>
    <property type="evidence" value="ECO:0007669"/>
    <property type="project" value="UniProtKB-ARBA"/>
</dbReference>
<dbReference type="GO" id="GO:0030246">
    <property type="term" value="F:carbohydrate binding"/>
    <property type="evidence" value="ECO:0007669"/>
    <property type="project" value="UniProtKB-KW"/>
</dbReference>
<dbReference type="Gene3D" id="2.60.120.200">
    <property type="match status" value="2"/>
</dbReference>
<keyword evidence="1" id="KW-0732">Signal</keyword>
<proteinExistence type="predicted"/>
<dbReference type="Pfam" id="PF13385">
    <property type="entry name" value="Laminin_G_3"/>
    <property type="match status" value="2"/>
</dbReference>